<accession>A0ACA9UAE6</accession>
<dbReference type="EMBL" id="CADEHS020000128">
    <property type="protein sequence ID" value="CAG9950022.1"/>
    <property type="molecule type" value="Genomic_DNA"/>
</dbReference>
<protein>
    <submittedName>
        <fullName evidence="1">Uncharacterized protein</fullName>
    </submittedName>
</protein>
<proteinExistence type="predicted"/>
<name>A0ACA9UAE6_BIOOC</name>
<reference evidence="1" key="1">
    <citation type="submission" date="2020-04" db="EMBL/GenBank/DDBJ databases">
        <authorList>
            <person name="Broberg M."/>
        </authorList>
    </citation>
    <scope>NUCLEOTIDE SEQUENCE</scope>
</reference>
<organism evidence="1 2">
    <name type="scientific">Clonostachys rosea f. rosea IK726</name>
    <dbReference type="NCBI Taxonomy" id="1349383"/>
    <lineage>
        <taxon>Eukaryota</taxon>
        <taxon>Fungi</taxon>
        <taxon>Dikarya</taxon>
        <taxon>Ascomycota</taxon>
        <taxon>Pezizomycotina</taxon>
        <taxon>Sordariomycetes</taxon>
        <taxon>Hypocreomycetidae</taxon>
        <taxon>Hypocreales</taxon>
        <taxon>Bionectriaceae</taxon>
        <taxon>Clonostachys</taxon>
    </lineage>
</organism>
<evidence type="ECO:0000313" key="1">
    <source>
        <dbReference type="EMBL" id="CAG9950022.1"/>
    </source>
</evidence>
<reference evidence="1" key="2">
    <citation type="submission" date="2021-10" db="EMBL/GenBank/DDBJ databases">
        <authorList>
            <person name="Piombo E."/>
        </authorList>
    </citation>
    <scope>NUCLEOTIDE SEQUENCE</scope>
</reference>
<gene>
    <name evidence="1" type="ORF">CRV2_00020426</name>
</gene>
<keyword evidence="2" id="KW-1185">Reference proteome</keyword>
<dbReference type="Proteomes" id="UP000836387">
    <property type="component" value="Unassembled WGS sequence"/>
</dbReference>
<sequence>MASLIKVLFVVGKNESLRGKLLHFWDELTSTVGWRLTGYGSWAVEEGSVPLPGLLVVTARESCLQCFPDSAEAILLAHDFVRVKTITGHQSINARYFKAPQRILPTVRHFTLLNQALNYPSMFKVILGGQSTNQTVLRVKWQGFWYKFTETRTWQWTKFTQFSFQNNTVLVTTAESEVSSALYTMAQEILQAHGFRAKLPETGMIPEFQSPADIPDVKLNDFLTPRSRLVKVFFVDSTGPGVPLPRPGCASSWMIWCHLRPASEPDTTGTSPVTMKFSSLQDRHDPLRRLARLSRTMASLFWDIERMHRRFRRRLSSPSFVPLNCVLVH</sequence>
<evidence type="ECO:0000313" key="2">
    <source>
        <dbReference type="Proteomes" id="UP000836387"/>
    </source>
</evidence>
<comment type="caution">
    <text evidence="1">The sequence shown here is derived from an EMBL/GenBank/DDBJ whole genome shotgun (WGS) entry which is preliminary data.</text>
</comment>